<dbReference type="Pfam" id="PF01243">
    <property type="entry name" value="PNPOx_N"/>
    <property type="match status" value="1"/>
</dbReference>
<proteinExistence type="predicted"/>
<dbReference type="Proteomes" id="UP000680714">
    <property type="component" value="Unassembled WGS sequence"/>
</dbReference>
<dbReference type="InterPro" id="IPR011576">
    <property type="entry name" value="Pyridox_Oxase_N"/>
</dbReference>
<dbReference type="EMBL" id="JAGTUF010000016">
    <property type="protein sequence ID" value="MBR9973027.1"/>
    <property type="molecule type" value="Genomic_DNA"/>
</dbReference>
<keyword evidence="3" id="KW-1185">Reference proteome</keyword>
<dbReference type="RefSeq" id="WP_211550368.1">
    <property type="nucleotide sequence ID" value="NZ_JAGTUF010000016.1"/>
</dbReference>
<sequence length="186" mass="20565">MAKFYDGINDEQRAFIAAQPLFFVATAPDEGRINVSPKGLDDSFVVLTPNRVAFLNLTGSGNETAAHLLRDDRITIMFCAFAGAPKILRLYGRGRSVHPRDGEWADLIGRFKAYPAARQIVVIDVDSVNSSCGFGVPLMELQSQRTVLPEWADRKGDDGIAKYQREKNATSFDGYPTGLFDDDDED</sequence>
<gene>
    <name evidence="2" type="ORF">KEC16_14980</name>
</gene>
<accession>A0ABS5IF38</accession>
<reference evidence="2 3" key="1">
    <citation type="submission" date="2021-04" db="EMBL/GenBank/DDBJ databases">
        <title>Magnetospirillum sulfuroxidans sp. nov., a facultative chemolithoautotrophic sulfur-oxidizing alphaproteobacterium isolated from freshwater sediment and proposals for Paramagetospirillum gen. nov., and Magnetospirillaceae fam. nov.</title>
        <authorList>
            <person name="Koziaeva V."/>
            <person name="Geelhoed J.S."/>
            <person name="Sorokin D.Y."/>
            <person name="Grouzdev D.S."/>
        </authorList>
    </citation>
    <scope>NUCLEOTIDE SEQUENCE [LARGE SCALE GENOMIC DNA]</scope>
    <source>
        <strain evidence="2 3">J10</strain>
    </source>
</reference>
<protein>
    <submittedName>
        <fullName evidence="2">Pyridoxamine 5'-phosphate oxidase family protein</fullName>
    </submittedName>
</protein>
<name>A0ABS5IF38_9PROT</name>
<organism evidence="2 3">
    <name type="scientific">Magnetospirillum sulfuroxidans</name>
    <dbReference type="NCBI Taxonomy" id="611300"/>
    <lineage>
        <taxon>Bacteria</taxon>
        <taxon>Pseudomonadati</taxon>
        <taxon>Pseudomonadota</taxon>
        <taxon>Alphaproteobacteria</taxon>
        <taxon>Rhodospirillales</taxon>
        <taxon>Rhodospirillaceae</taxon>
        <taxon>Magnetospirillum</taxon>
    </lineage>
</organism>
<evidence type="ECO:0000259" key="1">
    <source>
        <dbReference type="Pfam" id="PF01243"/>
    </source>
</evidence>
<dbReference type="SUPFAM" id="SSF50475">
    <property type="entry name" value="FMN-binding split barrel"/>
    <property type="match status" value="1"/>
</dbReference>
<evidence type="ECO:0000313" key="3">
    <source>
        <dbReference type="Proteomes" id="UP000680714"/>
    </source>
</evidence>
<dbReference type="PANTHER" id="PTHR39336:SF1">
    <property type="entry name" value="PYRIDOXAMINE PHOSPHATE OXIDASE FAMILY PROTEIN (AFU_ORTHOLOGUE AFUA_6G11440)"/>
    <property type="match status" value="1"/>
</dbReference>
<dbReference type="Gene3D" id="2.30.110.10">
    <property type="entry name" value="Electron Transport, Fmn-binding Protein, Chain A"/>
    <property type="match status" value="1"/>
</dbReference>
<dbReference type="PANTHER" id="PTHR39336">
    <property type="entry name" value="PYRIDOXAMINE PHOSPHATE OXIDASE FAMILY PROTEIN (AFU_ORTHOLOGUE AFUA_6G11440)"/>
    <property type="match status" value="1"/>
</dbReference>
<feature type="domain" description="Pyridoxamine 5'-phosphate oxidase N-terminal" evidence="1">
    <location>
        <begin position="9"/>
        <end position="131"/>
    </location>
</feature>
<comment type="caution">
    <text evidence="2">The sequence shown here is derived from an EMBL/GenBank/DDBJ whole genome shotgun (WGS) entry which is preliminary data.</text>
</comment>
<dbReference type="InterPro" id="IPR012349">
    <property type="entry name" value="Split_barrel_FMN-bd"/>
</dbReference>
<evidence type="ECO:0000313" key="2">
    <source>
        <dbReference type="EMBL" id="MBR9973027.1"/>
    </source>
</evidence>